<comment type="caution">
    <text evidence="1">The sequence shown here is derived from an EMBL/GenBank/DDBJ whole genome shotgun (WGS) entry which is preliminary data.</text>
</comment>
<proteinExistence type="predicted"/>
<reference evidence="1" key="1">
    <citation type="journal article" date="2020" name="mSystems">
        <title>Genome- and Community-Level Interaction Insights into Carbon Utilization and Element Cycling Functions of Hydrothermarchaeota in Hydrothermal Sediment.</title>
        <authorList>
            <person name="Zhou Z."/>
            <person name="Liu Y."/>
            <person name="Xu W."/>
            <person name="Pan J."/>
            <person name="Luo Z.H."/>
            <person name="Li M."/>
        </authorList>
    </citation>
    <scope>NUCLEOTIDE SEQUENCE [LARGE SCALE GENOMIC DNA]</scope>
    <source>
        <strain evidence="1">SpSt-688</strain>
    </source>
</reference>
<sequence>MPYKIYFYLSQDELSNKLLKILDELIKDVRNKSKISSRDIWPASAVTNVKIFLSSVLGGREELECEIWTTLREHEEGMKRRFGLTSLPAVRIGEKIFTGLSTLEIASDLHSLLTSTANITGEQILYHLAATAQRIVEKDLKKEVEVKEISESNILKASINERVAKLDKLLKEGKIDEETYKKMKRLYEELLGKSP</sequence>
<organism evidence="1">
    <name type="scientific">Ignisphaera aggregans</name>
    <dbReference type="NCBI Taxonomy" id="334771"/>
    <lineage>
        <taxon>Archaea</taxon>
        <taxon>Thermoproteota</taxon>
        <taxon>Thermoprotei</taxon>
        <taxon>Desulfurococcales</taxon>
        <taxon>Desulfurococcaceae</taxon>
        <taxon>Ignisphaera</taxon>
    </lineage>
</organism>
<accession>A0A7J3MXT2</accession>
<dbReference type="AlphaFoldDB" id="A0A7J3MXT2"/>
<protein>
    <submittedName>
        <fullName evidence="1">Uncharacterized protein</fullName>
    </submittedName>
</protein>
<evidence type="ECO:0000313" key="1">
    <source>
        <dbReference type="EMBL" id="HGT98259.1"/>
    </source>
</evidence>
<dbReference type="EMBL" id="DTDH01000070">
    <property type="protein sequence ID" value="HGT98259.1"/>
    <property type="molecule type" value="Genomic_DNA"/>
</dbReference>
<gene>
    <name evidence="1" type="ORF">ENU64_02350</name>
</gene>
<name>A0A7J3MXT2_9CREN</name>